<keyword evidence="2" id="KW-1185">Reference proteome</keyword>
<dbReference type="EMBL" id="CALSDN010000003">
    <property type="protein sequence ID" value="CAH6720244.1"/>
    <property type="molecule type" value="Genomic_DNA"/>
</dbReference>
<protein>
    <submittedName>
        <fullName evidence="1">Calcium/calmodulin-dependent protein kinase type II</fullName>
    </submittedName>
</protein>
<proteinExistence type="predicted"/>
<evidence type="ECO:0000313" key="1">
    <source>
        <dbReference type="EMBL" id="CAH6720244.1"/>
    </source>
</evidence>
<comment type="caution">
    <text evidence="1">The sequence shown here is derived from an EMBL/GenBank/DDBJ whole genome shotgun (WGS) entry which is preliminary data.</text>
</comment>
<keyword evidence="1" id="KW-0418">Kinase</keyword>
<reference evidence="1" key="1">
    <citation type="submission" date="2022-06" db="EMBL/GenBank/DDBJ databases">
        <authorList>
            <person name="Legras J.-L."/>
            <person name="Devillers H."/>
            <person name="Grondin C."/>
        </authorList>
    </citation>
    <scope>NUCLEOTIDE SEQUENCE</scope>
    <source>
        <strain evidence="1">CLIB 1444</strain>
    </source>
</reference>
<keyword evidence="1" id="KW-0808">Transferase</keyword>
<gene>
    <name evidence="1" type="ORF">CLIB1444_03S07602</name>
</gene>
<name>A0ACA9Y5Q6_9ASCO</name>
<evidence type="ECO:0000313" key="2">
    <source>
        <dbReference type="Proteomes" id="UP001152531"/>
    </source>
</evidence>
<organism evidence="1 2">
    <name type="scientific">[Candida] jaroonii</name>
    <dbReference type="NCBI Taxonomy" id="467808"/>
    <lineage>
        <taxon>Eukaryota</taxon>
        <taxon>Fungi</taxon>
        <taxon>Dikarya</taxon>
        <taxon>Ascomycota</taxon>
        <taxon>Saccharomycotina</taxon>
        <taxon>Pichiomycetes</taxon>
        <taxon>Debaryomycetaceae</taxon>
        <taxon>Yamadazyma</taxon>
    </lineage>
</organism>
<sequence length="553" mass="63665">MGLLSFKKKQEFPNLPRNYEVLEKLGEGAFSNVYKCLNHFDKKFYAIKIINKTNLNNKQLHNIENEINIMKHLNHPSILKMYDYYNSKHFCYIILEYCDGGEIFNKIIELTYFSENLSRFIFLQLLSSIKYLHEHNIVHRDIKPENLFFERIPLKPNSLKDFKSNLRKSDDSNKLDEGVFNELVGGGGIGKIKIGDFGLAKKLVNPSNFQIHKNNLKTPCGTAGYTAPEVITVNQDLDKQNYYSKSVDIWSLGCVLYTILCGFPPFYDDDQNKLTYKILNGNYSFLKPWWDEISIEAKDLISKMLVINPNERITVDEIFKHPWVNNEKFSDDYFNVNSKFENENNVEDEGIEIKVSPQPPSYDDIKDLHLKLKSPVDNTQHIEDVGDDDSIDSDDPLSDHPSPFYPTTNSYKSTKSNDSNRTFKIEDEFKAFSKGLNHVPSILSPRANAIKSVFNNPAMTDAENLSNVNLSSVNFSNSNIFNIFNIDEDETMKNLNKLSIKSSNSSSDNDEFEGNEKVKIDTRQSSIVSNDKFQLNMNDSNIILRRKSTLKRD</sequence>
<dbReference type="Proteomes" id="UP001152531">
    <property type="component" value="Unassembled WGS sequence"/>
</dbReference>
<accession>A0ACA9Y5Q6</accession>